<comment type="caution">
    <text evidence="2">The sequence shown here is derived from an EMBL/GenBank/DDBJ whole genome shotgun (WGS) entry which is preliminary data.</text>
</comment>
<reference evidence="2" key="1">
    <citation type="journal article" date="2020" name="Mol. Plant Microbe Interact.">
        <title>Genome Sequence of the Biocontrol Agent Coniothyrium minitans strain Conio (IMI 134523).</title>
        <authorList>
            <person name="Patel D."/>
            <person name="Shittu T.A."/>
            <person name="Baroncelli R."/>
            <person name="Muthumeenakshi S."/>
            <person name="Osborne T.H."/>
            <person name="Janganan T.K."/>
            <person name="Sreenivasaprasad S."/>
        </authorList>
    </citation>
    <scope>NUCLEOTIDE SEQUENCE</scope>
    <source>
        <strain evidence="2">Conio</strain>
    </source>
</reference>
<feature type="chain" id="PRO_5040433167" evidence="1">
    <location>
        <begin position="20"/>
        <end position="100"/>
    </location>
</feature>
<gene>
    <name evidence="2" type="ORF">PMIN01_01004</name>
</gene>
<feature type="signal peptide" evidence="1">
    <location>
        <begin position="1"/>
        <end position="19"/>
    </location>
</feature>
<dbReference type="OrthoDB" id="3667371at2759"/>
<dbReference type="EMBL" id="WJXW01000001">
    <property type="protein sequence ID" value="KAF9741465.1"/>
    <property type="molecule type" value="Genomic_DNA"/>
</dbReference>
<evidence type="ECO:0000313" key="3">
    <source>
        <dbReference type="Proteomes" id="UP000756921"/>
    </source>
</evidence>
<organism evidence="2 3">
    <name type="scientific">Paraphaeosphaeria minitans</name>
    <dbReference type="NCBI Taxonomy" id="565426"/>
    <lineage>
        <taxon>Eukaryota</taxon>
        <taxon>Fungi</taxon>
        <taxon>Dikarya</taxon>
        <taxon>Ascomycota</taxon>
        <taxon>Pezizomycotina</taxon>
        <taxon>Dothideomycetes</taxon>
        <taxon>Pleosporomycetidae</taxon>
        <taxon>Pleosporales</taxon>
        <taxon>Massarineae</taxon>
        <taxon>Didymosphaeriaceae</taxon>
        <taxon>Paraphaeosphaeria</taxon>
    </lineage>
</organism>
<dbReference type="Proteomes" id="UP000756921">
    <property type="component" value="Unassembled WGS sequence"/>
</dbReference>
<keyword evidence="1" id="KW-0732">Signal</keyword>
<protein>
    <submittedName>
        <fullName evidence="2">Uncharacterized protein</fullName>
    </submittedName>
</protein>
<sequence length="100" mass="10755">MHSFLTLALTLLLLPLTTTQDTPPRECNDASTAVCCPSLASNASGPCGANAEPVRNVTECTQEKYPQGWACCIDKVRVVRTKQLREGGEGEEGEWFVQGG</sequence>
<evidence type="ECO:0000256" key="1">
    <source>
        <dbReference type="SAM" id="SignalP"/>
    </source>
</evidence>
<accession>A0A9P6GUQ0</accession>
<proteinExistence type="predicted"/>
<name>A0A9P6GUQ0_9PLEO</name>
<keyword evidence="3" id="KW-1185">Reference proteome</keyword>
<evidence type="ECO:0000313" key="2">
    <source>
        <dbReference type="EMBL" id="KAF9741465.1"/>
    </source>
</evidence>
<dbReference type="AlphaFoldDB" id="A0A9P6GUQ0"/>